<gene>
    <name evidence="1" type="ORF">A3F94_00510</name>
</gene>
<evidence type="ECO:0000313" key="1">
    <source>
        <dbReference type="EMBL" id="OGZ61422.1"/>
    </source>
</evidence>
<name>A0A1G2HG11_9BACT</name>
<dbReference type="AlphaFoldDB" id="A0A1G2HG11"/>
<dbReference type="STRING" id="1802165.A3F94_00510"/>
<organism evidence="1 2">
    <name type="scientific">Candidatus Spechtbacteria bacterium RIFCSPLOWO2_12_FULL_38_22</name>
    <dbReference type="NCBI Taxonomy" id="1802165"/>
    <lineage>
        <taxon>Bacteria</taxon>
        <taxon>Candidatus Spechtiibacteriota</taxon>
    </lineage>
</organism>
<comment type="caution">
    <text evidence="1">The sequence shown here is derived from an EMBL/GenBank/DDBJ whole genome shotgun (WGS) entry which is preliminary data.</text>
</comment>
<proteinExistence type="predicted"/>
<evidence type="ECO:0000313" key="2">
    <source>
        <dbReference type="Proteomes" id="UP000176770"/>
    </source>
</evidence>
<reference evidence="1 2" key="1">
    <citation type="journal article" date="2016" name="Nat. Commun.">
        <title>Thousands of microbial genomes shed light on interconnected biogeochemical processes in an aquifer system.</title>
        <authorList>
            <person name="Anantharaman K."/>
            <person name="Brown C.T."/>
            <person name="Hug L.A."/>
            <person name="Sharon I."/>
            <person name="Castelle C.J."/>
            <person name="Probst A.J."/>
            <person name="Thomas B.C."/>
            <person name="Singh A."/>
            <person name="Wilkins M.J."/>
            <person name="Karaoz U."/>
            <person name="Brodie E.L."/>
            <person name="Williams K.H."/>
            <person name="Hubbard S.S."/>
            <person name="Banfield J.F."/>
        </authorList>
    </citation>
    <scope>NUCLEOTIDE SEQUENCE [LARGE SCALE GENOMIC DNA]</scope>
</reference>
<dbReference type="Proteomes" id="UP000176770">
    <property type="component" value="Unassembled WGS sequence"/>
</dbReference>
<protein>
    <submittedName>
        <fullName evidence="1">Uncharacterized protein</fullName>
    </submittedName>
</protein>
<accession>A0A1G2HG11</accession>
<dbReference type="EMBL" id="MHOK01000023">
    <property type="protein sequence ID" value="OGZ61422.1"/>
    <property type="molecule type" value="Genomic_DNA"/>
</dbReference>
<sequence length="228" mass="27184">MSKEEPIEKPPLIDFKLESEWGIFRINEQEDGKVTVEIVNTEGSRVLLNDLLPQGWEFHFTDTETEYNTERKWIMINVINEARNEGWKYLLSILHEIGHVVIYESSEEERQKFKEREHLRFEIMEHVGHKLKIAIHKLEKLQSKMERDAWAWAVRQFHRTSSELGIDPKWVFLSNEEMRKYFNAFLLSYKAGDKLGAEYANILDEDKQELLQEIDKLYTQADKNKDPK</sequence>